<accession>A0A3D9T376</accession>
<dbReference type="Pfam" id="PF21863">
    <property type="entry name" value="HTH_67"/>
    <property type="match status" value="1"/>
</dbReference>
<dbReference type="InterPro" id="IPR054058">
    <property type="entry name" value="HTH_67"/>
</dbReference>
<dbReference type="AlphaFoldDB" id="A0A3D9T376"/>
<gene>
    <name evidence="1" type="ORF">DFJ69_4722</name>
</gene>
<reference evidence="1 2" key="1">
    <citation type="submission" date="2018-08" db="EMBL/GenBank/DDBJ databases">
        <title>Sequencing the genomes of 1000 actinobacteria strains.</title>
        <authorList>
            <person name="Klenk H.-P."/>
        </authorList>
    </citation>
    <scope>NUCLEOTIDE SEQUENCE [LARGE SCALE GENOMIC DNA]</scope>
    <source>
        <strain evidence="1 2">DSM 43927</strain>
    </source>
</reference>
<dbReference type="RefSeq" id="WP_116024554.1">
    <property type="nucleotide sequence ID" value="NZ_QTTT01000001.1"/>
</dbReference>
<evidence type="ECO:0000313" key="2">
    <source>
        <dbReference type="Proteomes" id="UP000256661"/>
    </source>
</evidence>
<keyword evidence="2" id="KW-1185">Reference proteome</keyword>
<dbReference type="EMBL" id="QTTT01000001">
    <property type="protein sequence ID" value="REE99214.1"/>
    <property type="molecule type" value="Genomic_DNA"/>
</dbReference>
<evidence type="ECO:0000313" key="1">
    <source>
        <dbReference type="EMBL" id="REE99214.1"/>
    </source>
</evidence>
<proteinExistence type="predicted"/>
<dbReference type="Proteomes" id="UP000256661">
    <property type="component" value="Unassembled WGS sequence"/>
</dbReference>
<dbReference type="NCBIfam" id="NF047719">
    <property type="entry name" value="SCO6745_fam_HTH"/>
    <property type="match status" value="1"/>
</dbReference>
<sequence>MEESFARALWHVMEPVHAVTYFADECLEAHRAVGLRGYWMGYFGARAAPLGPVPAGVVEAVFYNFHPSRVRRAVPDAWGFAAPAAILDARAKGAATALRRLVPEVDEAAPSVNPLLAAVVAAAEASGRPLFGANRDLPERDDPVEVLWQAATALREHRGDGHVAVLAAEGLDGCEVHVLMSAIEGVPADMIRLSRAWTPEDWAAAVDRLAARGLVAGDGAVTPAGRELRGRIEARTDELAAKPYLAALPDPEALIPLVRPLGEGAAAGLRFPNPMGLPRPS</sequence>
<comment type="caution">
    <text evidence="1">The sequence shown here is derived from an EMBL/GenBank/DDBJ whole genome shotgun (WGS) entry which is preliminary data.</text>
</comment>
<evidence type="ECO:0008006" key="3">
    <source>
        <dbReference type="Google" id="ProtNLM"/>
    </source>
</evidence>
<organism evidence="1 2">
    <name type="scientific">Thermomonospora umbrina</name>
    <dbReference type="NCBI Taxonomy" id="111806"/>
    <lineage>
        <taxon>Bacteria</taxon>
        <taxon>Bacillati</taxon>
        <taxon>Actinomycetota</taxon>
        <taxon>Actinomycetes</taxon>
        <taxon>Streptosporangiales</taxon>
        <taxon>Thermomonosporaceae</taxon>
        <taxon>Thermomonospora</taxon>
    </lineage>
</organism>
<protein>
    <recommendedName>
        <fullName evidence="3">SalK</fullName>
    </recommendedName>
</protein>
<dbReference type="OrthoDB" id="157052at2"/>
<name>A0A3D9T376_9ACTN</name>